<reference evidence="1" key="1">
    <citation type="journal article" date="2020" name="Nature">
        <title>Giant virus diversity and host interactions through global metagenomics.</title>
        <authorList>
            <person name="Schulz F."/>
            <person name="Roux S."/>
            <person name="Paez-Espino D."/>
            <person name="Jungbluth S."/>
            <person name="Walsh D.A."/>
            <person name="Denef V.J."/>
            <person name="McMahon K.D."/>
            <person name="Konstantinidis K.T."/>
            <person name="Eloe-Fadrosh E.A."/>
            <person name="Kyrpides N.C."/>
            <person name="Woyke T."/>
        </authorList>
    </citation>
    <scope>NUCLEOTIDE SEQUENCE</scope>
    <source>
        <strain evidence="1">GVMAG-M-3300023184-167</strain>
    </source>
</reference>
<dbReference type="AlphaFoldDB" id="A0A6C0HS17"/>
<dbReference type="Gene3D" id="3.90.550.10">
    <property type="entry name" value="Spore Coat Polysaccharide Biosynthesis Protein SpsA, Chain A"/>
    <property type="match status" value="1"/>
</dbReference>
<evidence type="ECO:0000313" key="1">
    <source>
        <dbReference type="EMBL" id="QHT83127.1"/>
    </source>
</evidence>
<dbReference type="InterPro" id="IPR029044">
    <property type="entry name" value="Nucleotide-diphossugar_trans"/>
</dbReference>
<sequence>MVTIFILCYNEEVLLPHTIQHYKSYLPLCNIVIYDNKSTDNSVKIARSQGCKVISWNSNNEIDDFRYLFIKNNCWKQSSDWVIVCDMDEWLCVTQEELLKEQSKNTVILSVRGYNMIGESKSITLEDIDLHKIKKSVYFPEENKSLCFYRPAIREINYNLGAHICNPSLITDGLYSKKIYINKHMNYLGLPFFMEKMLERYKRSARMRSKKFAYHYINDIQKIKDLYLYQLSISSDLKN</sequence>
<organism evidence="1">
    <name type="scientific">viral metagenome</name>
    <dbReference type="NCBI Taxonomy" id="1070528"/>
    <lineage>
        <taxon>unclassified sequences</taxon>
        <taxon>metagenomes</taxon>
        <taxon>organismal metagenomes</taxon>
    </lineage>
</organism>
<evidence type="ECO:0008006" key="2">
    <source>
        <dbReference type="Google" id="ProtNLM"/>
    </source>
</evidence>
<proteinExistence type="predicted"/>
<protein>
    <recommendedName>
        <fullName evidence="2">Glycosyltransferase 2-like domain-containing protein</fullName>
    </recommendedName>
</protein>
<name>A0A6C0HS17_9ZZZZ</name>
<dbReference type="SUPFAM" id="SSF53448">
    <property type="entry name" value="Nucleotide-diphospho-sugar transferases"/>
    <property type="match status" value="1"/>
</dbReference>
<accession>A0A6C0HS17</accession>
<dbReference type="Pfam" id="PF13704">
    <property type="entry name" value="Glyco_tranf_2_4"/>
    <property type="match status" value="1"/>
</dbReference>
<dbReference type="EMBL" id="MN740006">
    <property type="protein sequence ID" value="QHT83127.1"/>
    <property type="molecule type" value="Genomic_DNA"/>
</dbReference>